<evidence type="ECO:0000256" key="1">
    <source>
        <dbReference type="SAM" id="Phobius"/>
    </source>
</evidence>
<dbReference type="AlphaFoldDB" id="A0A150S0K4"/>
<feature type="transmembrane region" description="Helical" evidence="1">
    <location>
        <begin position="56"/>
        <end position="76"/>
    </location>
</feature>
<reference evidence="2 3" key="1">
    <citation type="submission" date="2014-02" db="EMBL/GenBank/DDBJ databases">
        <title>The small core and large imbalanced accessory genome model reveals a collaborative survival strategy of Sorangium cellulosum strains in nature.</title>
        <authorList>
            <person name="Han K."/>
            <person name="Peng R."/>
            <person name="Blom J."/>
            <person name="Li Y.-Z."/>
        </authorList>
    </citation>
    <scope>NUCLEOTIDE SEQUENCE [LARGE SCALE GENOMIC DNA]</scope>
    <source>
        <strain evidence="2 3">So0011-07</strain>
    </source>
</reference>
<comment type="caution">
    <text evidence="2">The sequence shown here is derived from an EMBL/GenBank/DDBJ whole genome shotgun (WGS) entry which is preliminary data.</text>
</comment>
<evidence type="ECO:0000313" key="2">
    <source>
        <dbReference type="EMBL" id="KYF85598.1"/>
    </source>
</evidence>
<keyword evidence="1" id="KW-0472">Membrane</keyword>
<feature type="transmembrane region" description="Helical" evidence="1">
    <location>
        <begin position="83"/>
        <end position="107"/>
    </location>
</feature>
<evidence type="ECO:0000313" key="3">
    <source>
        <dbReference type="Proteomes" id="UP000075635"/>
    </source>
</evidence>
<organism evidence="2 3">
    <name type="scientific">Sorangium cellulosum</name>
    <name type="common">Polyangium cellulosum</name>
    <dbReference type="NCBI Taxonomy" id="56"/>
    <lineage>
        <taxon>Bacteria</taxon>
        <taxon>Pseudomonadati</taxon>
        <taxon>Myxococcota</taxon>
        <taxon>Polyangia</taxon>
        <taxon>Polyangiales</taxon>
        <taxon>Polyangiaceae</taxon>
        <taxon>Sorangium</taxon>
    </lineage>
</organism>
<accession>A0A150S0K4</accession>
<keyword evidence="1" id="KW-1133">Transmembrane helix</keyword>
<protein>
    <recommendedName>
        <fullName evidence="4">Integral membrane protein</fullName>
    </recommendedName>
</protein>
<proteinExistence type="predicted"/>
<evidence type="ECO:0008006" key="4">
    <source>
        <dbReference type="Google" id="ProtNLM"/>
    </source>
</evidence>
<gene>
    <name evidence="2" type="ORF">BE17_24470</name>
</gene>
<feature type="transmembrane region" description="Helical" evidence="1">
    <location>
        <begin position="113"/>
        <end position="131"/>
    </location>
</feature>
<dbReference type="EMBL" id="JEMB01001673">
    <property type="protein sequence ID" value="KYF85598.1"/>
    <property type="molecule type" value="Genomic_DNA"/>
</dbReference>
<dbReference type="Proteomes" id="UP000075635">
    <property type="component" value="Unassembled WGS sequence"/>
</dbReference>
<name>A0A150S0K4_SORCE</name>
<feature type="transmembrane region" description="Helical" evidence="1">
    <location>
        <begin position="20"/>
        <end position="44"/>
    </location>
</feature>
<keyword evidence="1" id="KW-0812">Transmembrane</keyword>
<sequence length="143" mass="14860">MSPGLQRKESIMSFMTSPHFLRRALLADAIVSGATGLLMLAGAAPLAGFAGLPEALLRWSGASLLPFAAIVAWLGTRERPARAAVAGVVVANALWVIDSVLLLALGWVEPTALGYAFVLAQALVVALFAEAQALGLRRARLAA</sequence>